<feature type="domain" description="Reverse transcriptase" evidence="1">
    <location>
        <begin position="1"/>
        <end position="341"/>
    </location>
</feature>
<dbReference type="AlphaFoldDB" id="A0A3R6E863"/>
<dbReference type="Proteomes" id="UP000283492">
    <property type="component" value="Unassembled WGS sequence"/>
</dbReference>
<accession>A0A3R6E863</accession>
<sequence>MELMSMDLNNIKRNNLDYLLTDILPTELSDRFTYSYFYEFLLSKSDEIDDMIQCLKETKAKPDGLFKGKEWASMPLKYSIMKDLYTVREISLVQPLAAIEMLLFVELYQKELLNLLNKNSCFSLRFHHKNNNLCYKNKNKSVIRYFSEESKTMGREVLEQTGMFFDISPYKSIATFTSSEDWLVLNSKYKHFIRTDYKACFDSIYSHTFTWLIGKDSIDTKSFESNSNIYSAIDRILQNINARRSNGIVVGPEFSRMIAELLLQSIDMAVYNKLINAGAECGQDYNVYRYVDDIFIFAKSEELATHIVEEYSEIARKYLLQLNETKLFSSRVPFVLDGWLNETNGFTNRMCDMLFTSKEEQKTYVEKISAKEDNAETPTSDVLPYLLKSHVVRYGSKAKQSIMNQLNELICNYPNKDRTIIAYFLSSILNHIGKNKDKCTIFKNDVKGSTVFSFLDLTFYAYSFFPNYGNTQKLLQIISYVRDEYDIFEESTRLQALINKYAFIFDKANINDVVNLFLFCRQAKIEIPYLQEECIVRKIKEKDDPILWATYLMYSQYNRNYSDEIRSCIEKTLLEKINAIRVQKSVYEYREFWWILIFNKCPFITNASQNAIDNAITLLNVPTASGCTHTLVDIFKNYLQNSPIQFFDWDIERNDFLRTLTFKTHEKSIFKNYKENAISLAWGSI</sequence>
<dbReference type="Pfam" id="PF00078">
    <property type="entry name" value="RVT_1"/>
    <property type="match status" value="1"/>
</dbReference>
<protein>
    <recommendedName>
        <fullName evidence="1">Reverse transcriptase domain-containing protein</fullName>
    </recommendedName>
</protein>
<dbReference type="CDD" id="cd01646">
    <property type="entry name" value="RT_Bac_retron_I"/>
    <property type="match status" value="1"/>
</dbReference>
<dbReference type="InterPro" id="IPR000477">
    <property type="entry name" value="RT_dom"/>
</dbReference>
<dbReference type="EMBL" id="QSFX01000012">
    <property type="protein sequence ID" value="RHA88980.1"/>
    <property type="molecule type" value="Genomic_DNA"/>
</dbReference>
<organism evidence="2 3">
    <name type="scientific">Roseburia inulinivorans</name>
    <dbReference type="NCBI Taxonomy" id="360807"/>
    <lineage>
        <taxon>Bacteria</taxon>
        <taxon>Bacillati</taxon>
        <taxon>Bacillota</taxon>
        <taxon>Clostridia</taxon>
        <taxon>Lachnospirales</taxon>
        <taxon>Lachnospiraceae</taxon>
        <taxon>Roseburia</taxon>
    </lineage>
</organism>
<evidence type="ECO:0000313" key="3">
    <source>
        <dbReference type="Proteomes" id="UP000283492"/>
    </source>
</evidence>
<proteinExistence type="predicted"/>
<comment type="caution">
    <text evidence="2">The sequence shown here is derived from an EMBL/GenBank/DDBJ whole genome shotgun (WGS) entry which is preliminary data.</text>
</comment>
<dbReference type="PROSITE" id="PS50878">
    <property type="entry name" value="RT_POL"/>
    <property type="match status" value="1"/>
</dbReference>
<evidence type="ECO:0000259" key="1">
    <source>
        <dbReference type="PROSITE" id="PS50878"/>
    </source>
</evidence>
<reference evidence="2 3" key="1">
    <citation type="submission" date="2018-08" db="EMBL/GenBank/DDBJ databases">
        <title>A genome reference for cultivated species of the human gut microbiota.</title>
        <authorList>
            <person name="Zou Y."/>
            <person name="Xue W."/>
            <person name="Luo G."/>
        </authorList>
    </citation>
    <scope>NUCLEOTIDE SEQUENCE [LARGE SCALE GENOMIC DNA]</scope>
    <source>
        <strain evidence="2 3">AM42-1AC</strain>
    </source>
</reference>
<name>A0A3R6E863_9FIRM</name>
<evidence type="ECO:0000313" key="2">
    <source>
        <dbReference type="EMBL" id="RHA88980.1"/>
    </source>
</evidence>
<gene>
    <name evidence="2" type="ORF">DW914_08140</name>
</gene>